<sequence>MPRYFFDTDDGELFVADQQGIELASLEAAKLEAQKALAEMARDALPDGDQRTFAAVVKDETGRVLLRMGLTLVVEQGPGA</sequence>
<dbReference type="InterPro" id="IPR054189">
    <property type="entry name" value="DUF6894"/>
</dbReference>
<name>A0ABW9Z1C0_9HYPH</name>
<organism evidence="2 3">
    <name type="scientific">Microvirga arsenatis</name>
    <dbReference type="NCBI Taxonomy" id="2692265"/>
    <lineage>
        <taxon>Bacteria</taxon>
        <taxon>Pseudomonadati</taxon>
        <taxon>Pseudomonadota</taxon>
        <taxon>Alphaproteobacteria</taxon>
        <taxon>Hyphomicrobiales</taxon>
        <taxon>Methylobacteriaceae</taxon>
        <taxon>Microvirga</taxon>
    </lineage>
</organism>
<evidence type="ECO:0000313" key="2">
    <source>
        <dbReference type="EMBL" id="NBJ24454.1"/>
    </source>
</evidence>
<gene>
    <name evidence="2" type="ORF">GR303_08815</name>
</gene>
<dbReference type="Pfam" id="PF21834">
    <property type="entry name" value="DUF6894"/>
    <property type="match status" value="1"/>
</dbReference>
<dbReference type="EMBL" id="JAAAXJ010000003">
    <property type="protein sequence ID" value="NBJ24454.1"/>
    <property type="molecule type" value="Genomic_DNA"/>
</dbReference>
<evidence type="ECO:0000259" key="1">
    <source>
        <dbReference type="Pfam" id="PF21834"/>
    </source>
</evidence>
<dbReference type="Proteomes" id="UP000818323">
    <property type="component" value="Unassembled WGS sequence"/>
</dbReference>
<comment type="caution">
    <text evidence="2">The sequence shown here is derived from an EMBL/GenBank/DDBJ whole genome shotgun (WGS) entry which is preliminary data.</text>
</comment>
<feature type="domain" description="DUF6894" evidence="1">
    <location>
        <begin position="3"/>
        <end position="68"/>
    </location>
</feature>
<keyword evidence="3" id="KW-1185">Reference proteome</keyword>
<dbReference type="RefSeq" id="WP_161722326.1">
    <property type="nucleotide sequence ID" value="NZ_JAAAXI010000004.1"/>
</dbReference>
<proteinExistence type="predicted"/>
<accession>A0ABW9Z1C0</accession>
<reference evidence="2 3" key="1">
    <citation type="submission" date="2020-01" db="EMBL/GenBank/DDBJ databases">
        <title>Microvirga sp. nov., an arsenate reduction bacterium isolated from Tibet hotspring sediments.</title>
        <authorList>
            <person name="Yuan C.-G."/>
        </authorList>
    </citation>
    <scope>NUCLEOTIDE SEQUENCE [LARGE SCALE GENOMIC DNA]</scope>
    <source>
        <strain evidence="2 3">SYSU G3D203</strain>
    </source>
</reference>
<protein>
    <recommendedName>
        <fullName evidence="1">DUF6894 domain-containing protein</fullName>
    </recommendedName>
</protein>
<evidence type="ECO:0000313" key="3">
    <source>
        <dbReference type="Proteomes" id="UP000818323"/>
    </source>
</evidence>